<feature type="transmembrane region" description="Helical" evidence="8">
    <location>
        <begin position="341"/>
        <end position="361"/>
    </location>
</feature>
<dbReference type="PANTHER" id="PTHR42718:SF9">
    <property type="entry name" value="MAJOR FACILITATOR SUPERFAMILY MULTIDRUG TRANSPORTER MFSC"/>
    <property type="match status" value="1"/>
</dbReference>
<evidence type="ECO:0000256" key="1">
    <source>
        <dbReference type="ARBA" id="ARBA00004651"/>
    </source>
</evidence>
<reference evidence="10 12" key="1">
    <citation type="submission" date="2015-11" db="EMBL/GenBank/DDBJ databases">
        <title>Genomic analysis of 38 Legionella species identifies large and diverse effector repertoires.</title>
        <authorList>
            <person name="Burstein D."/>
            <person name="Amaro F."/>
            <person name="Zusman T."/>
            <person name="Lifshitz Z."/>
            <person name="Cohen O."/>
            <person name="Gilbert J.A."/>
            <person name="Pupko T."/>
            <person name="Shuman H.A."/>
            <person name="Segal G."/>
        </authorList>
    </citation>
    <scope>NUCLEOTIDE SEQUENCE [LARGE SCALE GENOMIC DNA]</scope>
    <source>
        <strain evidence="10 12">WO-44C</strain>
    </source>
</reference>
<dbReference type="Pfam" id="PF07690">
    <property type="entry name" value="MFS_1"/>
    <property type="match status" value="1"/>
</dbReference>
<dbReference type="InterPro" id="IPR036259">
    <property type="entry name" value="MFS_trans_sf"/>
</dbReference>
<evidence type="ECO:0000256" key="2">
    <source>
        <dbReference type="ARBA" id="ARBA00006236"/>
    </source>
</evidence>
<evidence type="ECO:0000313" key="12">
    <source>
        <dbReference type="Proteomes" id="UP000054698"/>
    </source>
</evidence>
<dbReference type="Gene3D" id="1.20.1720.10">
    <property type="entry name" value="Multidrug resistance protein D"/>
    <property type="match status" value="1"/>
</dbReference>
<dbReference type="OrthoDB" id="9814303at2"/>
<evidence type="ECO:0000256" key="3">
    <source>
        <dbReference type="ARBA" id="ARBA00022448"/>
    </source>
</evidence>
<dbReference type="InterPro" id="IPR011701">
    <property type="entry name" value="MFS"/>
</dbReference>
<dbReference type="STRING" id="453.Lfee_1735"/>
<dbReference type="PATRIC" id="fig|453.4.peg.1907"/>
<feature type="transmembrane region" description="Helical" evidence="8">
    <location>
        <begin position="42"/>
        <end position="62"/>
    </location>
</feature>
<organism evidence="10 12">
    <name type="scientific">Legionella feeleii</name>
    <dbReference type="NCBI Taxonomy" id="453"/>
    <lineage>
        <taxon>Bacteria</taxon>
        <taxon>Pseudomonadati</taxon>
        <taxon>Pseudomonadota</taxon>
        <taxon>Gammaproteobacteria</taxon>
        <taxon>Legionellales</taxon>
        <taxon>Legionellaceae</taxon>
        <taxon>Legionella</taxon>
    </lineage>
</organism>
<protein>
    <recommendedName>
        <fullName evidence="8">Bcr/CflA family efflux transporter</fullName>
    </recommendedName>
</protein>
<feature type="transmembrane region" description="Helical" evidence="8">
    <location>
        <begin position="278"/>
        <end position="300"/>
    </location>
</feature>
<dbReference type="NCBIfam" id="TIGR00710">
    <property type="entry name" value="efflux_Bcr_CflA"/>
    <property type="match status" value="1"/>
</dbReference>
<comment type="caution">
    <text evidence="8">Lacks conserved residue(s) required for the propagation of feature annotation.</text>
</comment>
<gene>
    <name evidence="10" type="primary">cmr_1</name>
    <name evidence="11" type="synonym">cmr_2</name>
    <name evidence="10" type="ORF">Lfee_1735</name>
    <name evidence="11" type="ORF">NCTC12022_01680</name>
</gene>
<feature type="domain" description="Major facilitator superfamily (MFS) profile" evidence="9">
    <location>
        <begin position="1"/>
        <end position="389"/>
    </location>
</feature>
<evidence type="ECO:0000259" key="9">
    <source>
        <dbReference type="PROSITE" id="PS50850"/>
    </source>
</evidence>
<name>A0A0W0TMJ6_9GAMM</name>
<dbReference type="EMBL" id="UASS01000013">
    <property type="protein sequence ID" value="SPX60943.1"/>
    <property type="molecule type" value="Genomic_DNA"/>
</dbReference>
<feature type="transmembrane region" description="Helical" evidence="8">
    <location>
        <begin position="74"/>
        <end position="93"/>
    </location>
</feature>
<keyword evidence="7 8" id="KW-0472">Membrane</keyword>
<keyword evidence="3 8" id="KW-0813">Transport</keyword>
<feature type="transmembrane region" description="Helical" evidence="8">
    <location>
        <begin position="132"/>
        <end position="154"/>
    </location>
</feature>
<feature type="transmembrane region" description="Helical" evidence="8">
    <location>
        <begin position="306"/>
        <end position="329"/>
    </location>
</feature>
<keyword evidence="6 8" id="KW-1133">Transmembrane helix</keyword>
<evidence type="ECO:0000256" key="7">
    <source>
        <dbReference type="ARBA" id="ARBA00023136"/>
    </source>
</evidence>
<dbReference type="GO" id="GO:0042910">
    <property type="term" value="F:xenobiotic transmembrane transporter activity"/>
    <property type="evidence" value="ECO:0007669"/>
    <property type="project" value="InterPro"/>
</dbReference>
<dbReference type="SUPFAM" id="SSF103473">
    <property type="entry name" value="MFS general substrate transporter"/>
    <property type="match status" value="1"/>
</dbReference>
<dbReference type="CDD" id="cd17320">
    <property type="entry name" value="MFS_MdfA_MDR_like"/>
    <property type="match status" value="1"/>
</dbReference>
<dbReference type="InterPro" id="IPR004812">
    <property type="entry name" value="Efflux_drug-R_Bcr/CmlA"/>
</dbReference>
<proteinExistence type="inferred from homology"/>
<evidence type="ECO:0000313" key="10">
    <source>
        <dbReference type="EMBL" id="KTC96823.1"/>
    </source>
</evidence>
<dbReference type="GO" id="GO:1990961">
    <property type="term" value="P:xenobiotic detoxification by transmembrane export across the plasma membrane"/>
    <property type="evidence" value="ECO:0007669"/>
    <property type="project" value="InterPro"/>
</dbReference>
<evidence type="ECO:0000256" key="8">
    <source>
        <dbReference type="RuleBase" id="RU365088"/>
    </source>
</evidence>
<sequence>MFKNLLIFPLILICAEMAVFLSTDMYLPALPDMMHDLDVSTSLVQLTLSAWFLGGMSVQLFIGPICDRVGRRPVFITGMLIFVLSTFVCAIAPNISVLIAARFFQGCTICFIIVPGYASIHELYDQKNSVRLLATMSSITVLAPALGPFLGGLLATLTNWRWIFLSLFVWGLLITGWVLARMPETLAADKRAPLNLPFVLGQYKSIVTNWQFMHYLLPYWLMFCGFMSWLVCGPFLVTNEFHYKPLYFGIFQLLVFGFYMVANRLVRFLVDKMRLNQLIELGLFILLAGSLFSMATSLLYPSHLFGLIGGIMLFAFGFGLSSASLQRLAIESSDAPMGSRMAVLSTGLGISGLLATGLVSLTYHGKLSSLASILFATAVGASLLYRSGKRYHLSRINNEEPLVNEG</sequence>
<comment type="subcellular location">
    <subcellularLocation>
        <location evidence="8">Cell inner membrane</location>
        <topology evidence="8">Multi-pass membrane protein</topology>
    </subcellularLocation>
    <subcellularLocation>
        <location evidence="1">Cell membrane</location>
        <topology evidence="1">Multi-pass membrane protein</topology>
    </subcellularLocation>
</comment>
<reference evidence="11 13" key="2">
    <citation type="submission" date="2018-06" db="EMBL/GenBank/DDBJ databases">
        <authorList>
            <consortium name="Pathogen Informatics"/>
            <person name="Doyle S."/>
        </authorList>
    </citation>
    <scope>NUCLEOTIDE SEQUENCE [LARGE SCALE GENOMIC DNA]</scope>
    <source>
        <strain evidence="11 13">NCTC12022</strain>
    </source>
</reference>
<evidence type="ECO:0000313" key="11">
    <source>
        <dbReference type="EMBL" id="SPX60943.1"/>
    </source>
</evidence>
<dbReference type="AlphaFoldDB" id="A0A0W0TMJ6"/>
<feature type="transmembrane region" description="Helical" evidence="8">
    <location>
        <begin position="212"/>
        <end position="231"/>
    </location>
</feature>
<dbReference type="EMBL" id="LNYB01000080">
    <property type="protein sequence ID" value="KTC96823.1"/>
    <property type="molecule type" value="Genomic_DNA"/>
</dbReference>
<evidence type="ECO:0000256" key="5">
    <source>
        <dbReference type="ARBA" id="ARBA00022692"/>
    </source>
</evidence>
<dbReference type="RefSeq" id="WP_058445860.1">
    <property type="nucleotide sequence ID" value="NZ_CAAAHT010000002.1"/>
</dbReference>
<feature type="transmembrane region" description="Helical" evidence="8">
    <location>
        <begin position="160"/>
        <end position="180"/>
    </location>
</feature>
<keyword evidence="8" id="KW-0997">Cell inner membrane</keyword>
<feature type="transmembrane region" description="Helical" evidence="8">
    <location>
        <begin position="246"/>
        <end position="266"/>
    </location>
</feature>
<dbReference type="Proteomes" id="UP000054698">
    <property type="component" value="Unassembled WGS sequence"/>
</dbReference>
<evidence type="ECO:0000256" key="4">
    <source>
        <dbReference type="ARBA" id="ARBA00022475"/>
    </source>
</evidence>
<dbReference type="PANTHER" id="PTHR42718">
    <property type="entry name" value="MAJOR FACILITATOR SUPERFAMILY MULTIDRUG TRANSPORTER MFSC"/>
    <property type="match status" value="1"/>
</dbReference>
<dbReference type="Proteomes" id="UP000251942">
    <property type="component" value="Unassembled WGS sequence"/>
</dbReference>
<dbReference type="GO" id="GO:0005886">
    <property type="term" value="C:plasma membrane"/>
    <property type="evidence" value="ECO:0007669"/>
    <property type="project" value="UniProtKB-SubCell"/>
</dbReference>
<evidence type="ECO:0000313" key="13">
    <source>
        <dbReference type="Proteomes" id="UP000251942"/>
    </source>
</evidence>
<dbReference type="InterPro" id="IPR020846">
    <property type="entry name" value="MFS_dom"/>
</dbReference>
<feature type="transmembrane region" description="Helical" evidence="8">
    <location>
        <begin position="367"/>
        <end position="385"/>
    </location>
</feature>
<evidence type="ECO:0000256" key="6">
    <source>
        <dbReference type="ARBA" id="ARBA00022989"/>
    </source>
</evidence>
<keyword evidence="5 8" id="KW-0812">Transmembrane</keyword>
<comment type="similarity">
    <text evidence="2 8">Belongs to the major facilitator superfamily. Bcr/CmlA family.</text>
</comment>
<keyword evidence="4" id="KW-1003">Cell membrane</keyword>
<feature type="transmembrane region" description="Helical" evidence="8">
    <location>
        <begin position="99"/>
        <end position="120"/>
    </location>
</feature>
<accession>A0A0W0TMJ6</accession>
<keyword evidence="12" id="KW-1185">Reference proteome</keyword>
<dbReference type="PROSITE" id="PS50850">
    <property type="entry name" value="MFS"/>
    <property type="match status" value="1"/>
</dbReference>